<accession>A0A0H1B496</accession>
<dbReference type="EMBL" id="LDEV01003437">
    <property type="protein sequence ID" value="KLJ05873.1"/>
    <property type="molecule type" value="Genomic_DNA"/>
</dbReference>
<evidence type="ECO:0000313" key="1">
    <source>
        <dbReference type="EMBL" id="KLJ05873.1"/>
    </source>
</evidence>
<dbReference type="OrthoDB" id="4932428at2759"/>
<sequence length="161" mass="18749">MEQNKEELVNALRTHRINTITELRRAERTLIQYDFTKVTEPLSQAWMYYVNSNNLLCELRSLTKNYPFSSECLDDAKALTVSDPKSMRSWNYCWLVLSKMQEQQLIPKHARDIAANPVMWGGRAPTLTEVEQLSDACTAEWTMAAQQMLRHWERPPIKSGE</sequence>
<name>A0A0H1B496_9EURO</name>
<evidence type="ECO:0000313" key="2">
    <source>
        <dbReference type="Proteomes" id="UP000053573"/>
    </source>
</evidence>
<dbReference type="AlphaFoldDB" id="A0A0H1B496"/>
<organism evidence="1 2">
    <name type="scientific">Blastomyces silverae</name>
    <dbReference type="NCBI Taxonomy" id="2060906"/>
    <lineage>
        <taxon>Eukaryota</taxon>
        <taxon>Fungi</taxon>
        <taxon>Dikarya</taxon>
        <taxon>Ascomycota</taxon>
        <taxon>Pezizomycotina</taxon>
        <taxon>Eurotiomycetes</taxon>
        <taxon>Eurotiomycetidae</taxon>
        <taxon>Onygenales</taxon>
        <taxon>Ajellomycetaceae</taxon>
        <taxon>Blastomyces</taxon>
    </lineage>
</organism>
<comment type="caution">
    <text evidence="1">The sequence shown here is derived from an EMBL/GenBank/DDBJ whole genome shotgun (WGS) entry which is preliminary data.</text>
</comment>
<gene>
    <name evidence="1" type="ORF">EMPG_10698</name>
</gene>
<protein>
    <submittedName>
        <fullName evidence="1">Uncharacterized protein</fullName>
    </submittedName>
</protein>
<reference evidence="2" key="1">
    <citation type="journal article" date="2015" name="PLoS Genet.">
        <title>The dynamic genome and transcriptome of the human fungal pathogen Blastomyces and close relative Emmonsia.</title>
        <authorList>
            <person name="Munoz J.F."/>
            <person name="Gauthier G.M."/>
            <person name="Desjardins C.A."/>
            <person name="Gallo J.E."/>
            <person name="Holder J."/>
            <person name="Sullivan T.D."/>
            <person name="Marty A.J."/>
            <person name="Carmen J.C."/>
            <person name="Chen Z."/>
            <person name="Ding L."/>
            <person name="Gujja S."/>
            <person name="Magrini V."/>
            <person name="Misas E."/>
            <person name="Mitreva M."/>
            <person name="Priest M."/>
            <person name="Saif S."/>
            <person name="Whiston E.A."/>
            <person name="Young S."/>
            <person name="Zeng Q."/>
            <person name="Goldman W.E."/>
            <person name="Mardis E.R."/>
            <person name="Taylor J.W."/>
            <person name="McEwen J.G."/>
            <person name="Clay O.K."/>
            <person name="Klein B.S."/>
            <person name="Cuomo C.A."/>
        </authorList>
    </citation>
    <scope>NUCLEOTIDE SEQUENCE [LARGE SCALE GENOMIC DNA]</scope>
    <source>
        <strain evidence="2">UAMH 139</strain>
    </source>
</reference>
<keyword evidence="2" id="KW-1185">Reference proteome</keyword>
<proteinExistence type="predicted"/>
<dbReference type="Proteomes" id="UP000053573">
    <property type="component" value="Unassembled WGS sequence"/>
</dbReference>